<dbReference type="Proteomes" id="UP001156706">
    <property type="component" value="Unassembled WGS sequence"/>
</dbReference>
<comment type="caution">
    <text evidence="3">The sequence shown here is derived from an EMBL/GenBank/DDBJ whole genome shotgun (WGS) entry which is preliminary data.</text>
</comment>
<dbReference type="InterPro" id="IPR036938">
    <property type="entry name" value="PAP2/HPO_sf"/>
</dbReference>
<evidence type="ECO:0000259" key="2">
    <source>
        <dbReference type="Pfam" id="PF14378"/>
    </source>
</evidence>
<accession>A0ABQ5YF37</accession>
<evidence type="ECO:0000313" key="4">
    <source>
        <dbReference type="Proteomes" id="UP001156706"/>
    </source>
</evidence>
<gene>
    <name evidence="3" type="ORF">GCM10007907_23800</name>
</gene>
<keyword evidence="1" id="KW-1133">Transmembrane helix</keyword>
<sequence length="203" mass="22251">MMPLPAITPGNRLAALGLGYLLFCLCYLGSHALAYTRARYLPLTALDALIPAWPASLWLYLSQFVLLPLAFMMERDSLRLSRAYYAMLGATVISCAIFLAWPTTVGQEMRAIGGWTQQAWHWFYQLDVAGNCFPSLHVSLASLAAWLMAGRGGIWRLLAPGWAALIVLSVLTTRQHRLVDVLGGLCVAALCLRLAGTKPRLAC</sequence>
<protein>
    <recommendedName>
        <fullName evidence="2">Inositolphosphotransferase Aur1/Ipt1 domain-containing protein</fullName>
    </recommendedName>
</protein>
<evidence type="ECO:0000256" key="1">
    <source>
        <dbReference type="SAM" id="Phobius"/>
    </source>
</evidence>
<dbReference type="InterPro" id="IPR026841">
    <property type="entry name" value="Aur1/Ipt1"/>
</dbReference>
<keyword evidence="1" id="KW-0472">Membrane</keyword>
<dbReference type="EMBL" id="BSOG01000002">
    <property type="protein sequence ID" value="GLR13590.1"/>
    <property type="molecule type" value="Genomic_DNA"/>
</dbReference>
<feature type="transmembrane region" description="Helical" evidence="1">
    <location>
        <begin position="83"/>
        <end position="102"/>
    </location>
</feature>
<feature type="domain" description="Inositolphosphotransferase Aur1/Ipt1" evidence="2">
    <location>
        <begin position="62"/>
        <end position="191"/>
    </location>
</feature>
<dbReference type="Gene3D" id="1.20.144.10">
    <property type="entry name" value="Phosphatidic acid phosphatase type 2/haloperoxidase"/>
    <property type="match status" value="1"/>
</dbReference>
<feature type="transmembrane region" description="Helical" evidence="1">
    <location>
        <begin position="178"/>
        <end position="196"/>
    </location>
</feature>
<evidence type="ECO:0000313" key="3">
    <source>
        <dbReference type="EMBL" id="GLR13590.1"/>
    </source>
</evidence>
<dbReference type="Pfam" id="PF14378">
    <property type="entry name" value="PAP2_3"/>
    <property type="match status" value="1"/>
</dbReference>
<name>A0ABQ5YF37_9NEIS</name>
<feature type="transmembrane region" description="Helical" evidence="1">
    <location>
        <begin position="154"/>
        <end position="172"/>
    </location>
</feature>
<keyword evidence="1" id="KW-0812">Transmembrane</keyword>
<organism evidence="3 4">
    <name type="scientific">Chitinimonas prasina</name>
    <dbReference type="NCBI Taxonomy" id="1434937"/>
    <lineage>
        <taxon>Bacteria</taxon>
        <taxon>Pseudomonadati</taxon>
        <taxon>Pseudomonadota</taxon>
        <taxon>Betaproteobacteria</taxon>
        <taxon>Neisseriales</taxon>
        <taxon>Chitinibacteraceae</taxon>
        <taxon>Chitinimonas</taxon>
    </lineage>
</organism>
<keyword evidence="4" id="KW-1185">Reference proteome</keyword>
<feature type="transmembrane region" description="Helical" evidence="1">
    <location>
        <begin position="50"/>
        <end position="71"/>
    </location>
</feature>
<reference evidence="4" key="1">
    <citation type="journal article" date="2019" name="Int. J. Syst. Evol. Microbiol.">
        <title>The Global Catalogue of Microorganisms (GCM) 10K type strain sequencing project: providing services to taxonomists for standard genome sequencing and annotation.</title>
        <authorList>
            <consortium name="The Broad Institute Genomics Platform"/>
            <consortium name="The Broad Institute Genome Sequencing Center for Infectious Disease"/>
            <person name="Wu L."/>
            <person name="Ma J."/>
        </authorList>
    </citation>
    <scope>NUCLEOTIDE SEQUENCE [LARGE SCALE GENOMIC DNA]</scope>
    <source>
        <strain evidence="4">NBRC 110044</strain>
    </source>
</reference>
<dbReference type="RefSeq" id="WP_284196684.1">
    <property type="nucleotide sequence ID" value="NZ_BSOG01000002.1"/>
</dbReference>
<proteinExistence type="predicted"/>
<dbReference type="SUPFAM" id="SSF48317">
    <property type="entry name" value="Acid phosphatase/Vanadium-dependent haloperoxidase"/>
    <property type="match status" value="1"/>
</dbReference>